<dbReference type="InterPro" id="IPR026449">
    <property type="entry name" value="GRASP_SAV_5884"/>
</dbReference>
<protein>
    <submittedName>
        <fullName evidence="3">RimK domain protein ATP-grasp</fullName>
    </submittedName>
</protein>
<dbReference type="PROSITE" id="PS50975">
    <property type="entry name" value="ATP_GRASP"/>
    <property type="match status" value="1"/>
</dbReference>
<keyword evidence="1" id="KW-0067">ATP-binding</keyword>
<dbReference type="GO" id="GO:0046872">
    <property type="term" value="F:metal ion binding"/>
    <property type="evidence" value="ECO:0007669"/>
    <property type="project" value="InterPro"/>
</dbReference>
<organism evidence="3">
    <name type="scientific">Salinispora arenicola (strain CNS-205)</name>
    <dbReference type="NCBI Taxonomy" id="391037"/>
    <lineage>
        <taxon>Bacteria</taxon>
        <taxon>Bacillati</taxon>
        <taxon>Actinomycetota</taxon>
        <taxon>Actinomycetes</taxon>
        <taxon>Micromonosporales</taxon>
        <taxon>Micromonosporaceae</taxon>
        <taxon>Salinispora</taxon>
    </lineage>
</organism>
<dbReference type="PANTHER" id="PTHR21621:SF0">
    <property type="entry name" value="BETA-CITRYLGLUTAMATE SYNTHASE B-RELATED"/>
    <property type="match status" value="1"/>
</dbReference>
<dbReference type="STRING" id="391037.Sare_4917"/>
<dbReference type="InterPro" id="IPR013651">
    <property type="entry name" value="ATP-grasp_RimK-type"/>
</dbReference>
<dbReference type="NCBIfam" id="TIGR04187">
    <property type="entry name" value="GRASP_SAV_5884"/>
    <property type="match status" value="1"/>
</dbReference>
<dbReference type="PANTHER" id="PTHR21621">
    <property type="entry name" value="RIBOSOMAL PROTEIN S6 MODIFICATION PROTEIN"/>
    <property type="match status" value="1"/>
</dbReference>
<accession>A8LW61</accession>
<dbReference type="Gene3D" id="3.30.470.20">
    <property type="entry name" value="ATP-grasp fold, B domain"/>
    <property type="match status" value="1"/>
</dbReference>
<dbReference type="eggNOG" id="COG0189">
    <property type="taxonomic scope" value="Bacteria"/>
</dbReference>
<dbReference type="InterPro" id="IPR011761">
    <property type="entry name" value="ATP-grasp"/>
</dbReference>
<evidence type="ECO:0000256" key="1">
    <source>
        <dbReference type="PROSITE-ProRule" id="PRU00409"/>
    </source>
</evidence>
<dbReference type="InterPro" id="IPR048936">
    <property type="entry name" value="MvdD-like_ATPgrasp"/>
</dbReference>
<sequence>MTILVLTEPRDVTADLVITALHDRGAQVHRVDTGDFPQFLALAAENGGQGGWSGVLTDAHRQTRIEDVSAVYYRRPGPFRLADGLDDYERRWATQEARMGFGGLVAALPVQWVNHPHRMAVADYKPVQLAVAARCGLTAPRTVITNEARAARAFVAAAPDGAIYKPLHARPYLDTDTGHLMALATTPVTAEQITDAVTGTAHLFQHQIPKDHELRVTVIGRRLFAARIDAHSDAARVDWRTDYDNLTYAPVTLPDTLTDQLLSLTNALGLAFAAIDLIVTPAGDHVFLEVNPGGQWAWIEVETGLPIAAAIAEYLETP</sequence>
<dbReference type="PATRIC" id="fig|391037.6.peg.4964"/>
<name>A8LW61_SALAI</name>
<dbReference type="Pfam" id="PF21068">
    <property type="entry name" value="ATPgraspMvdD"/>
    <property type="match status" value="1"/>
</dbReference>
<dbReference type="HOGENOM" id="CLU_055286_2_0_11"/>
<proteinExistence type="predicted"/>
<dbReference type="OrthoDB" id="9794735at2"/>
<gene>
    <name evidence="3" type="ordered locus">Sare_4917</name>
</gene>
<keyword evidence="1" id="KW-0547">Nucleotide-binding</keyword>
<dbReference type="AlphaFoldDB" id="A8LW61"/>
<dbReference type="KEGG" id="saq:Sare_4917"/>
<dbReference type="GO" id="GO:0009432">
    <property type="term" value="P:SOS response"/>
    <property type="evidence" value="ECO:0007669"/>
    <property type="project" value="TreeGrafter"/>
</dbReference>
<dbReference type="GO" id="GO:0005737">
    <property type="term" value="C:cytoplasm"/>
    <property type="evidence" value="ECO:0007669"/>
    <property type="project" value="TreeGrafter"/>
</dbReference>
<dbReference type="GO" id="GO:0005524">
    <property type="term" value="F:ATP binding"/>
    <property type="evidence" value="ECO:0007669"/>
    <property type="project" value="UniProtKB-UniRule"/>
</dbReference>
<feature type="domain" description="ATP-grasp" evidence="2">
    <location>
        <begin position="129"/>
        <end position="316"/>
    </location>
</feature>
<dbReference type="GO" id="GO:0018169">
    <property type="term" value="F:ribosomal S6-glutamic acid ligase activity"/>
    <property type="evidence" value="ECO:0007669"/>
    <property type="project" value="TreeGrafter"/>
</dbReference>
<evidence type="ECO:0000313" key="3">
    <source>
        <dbReference type="EMBL" id="ABW00666.1"/>
    </source>
</evidence>
<dbReference type="Pfam" id="PF08443">
    <property type="entry name" value="RimK"/>
    <property type="match status" value="1"/>
</dbReference>
<evidence type="ECO:0000259" key="2">
    <source>
        <dbReference type="PROSITE" id="PS50975"/>
    </source>
</evidence>
<reference evidence="3" key="1">
    <citation type="submission" date="2007-10" db="EMBL/GenBank/DDBJ databases">
        <title>Complete sequence of Salinispora arenicola CNS-205.</title>
        <authorList>
            <consortium name="US DOE Joint Genome Institute"/>
            <person name="Copeland A."/>
            <person name="Lucas S."/>
            <person name="Lapidus A."/>
            <person name="Barry K."/>
            <person name="Glavina del Rio T."/>
            <person name="Dalin E."/>
            <person name="Tice H."/>
            <person name="Pitluck S."/>
            <person name="Foster B."/>
            <person name="Schmutz J."/>
            <person name="Larimer F."/>
            <person name="Land M."/>
            <person name="Hauser L."/>
            <person name="Kyrpides N."/>
            <person name="Ivanova N."/>
            <person name="Jensen P.R."/>
            <person name="Moore B.S."/>
            <person name="Penn K."/>
            <person name="Jenkins C."/>
            <person name="Udwary D."/>
            <person name="Xiang L."/>
            <person name="Gontang E."/>
            <person name="Richardson P."/>
        </authorList>
    </citation>
    <scope>NUCLEOTIDE SEQUENCE [LARGE SCALE GENOMIC DNA]</scope>
    <source>
        <strain evidence="3">CNS-205</strain>
    </source>
</reference>
<dbReference type="SUPFAM" id="SSF56059">
    <property type="entry name" value="Glutathione synthetase ATP-binding domain-like"/>
    <property type="match status" value="1"/>
</dbReference>
<dbReference type="EMBL" id="CP000850">
    <property type="protein sequence ID" value="ABW00666.1"/>
    <property type="molecule type" value="Genomic_DNA"/>
</dbReference>